<reference evidence="4 5" key="1">
    <citation type="submission" date="2020-04" db="EMBL/GenBank/DDBJ databases">
        <authorList>
            <person name="De Canck E."/>
        </authorList>
    </citation>
    <scope>NUCLEOTIDE SEQUENCE [LARGE SCALE GENOMIC DNA]</scope>
    <source>
        <strain evidence="4 5">LMG 27177</strain>
    </source>
</reference>
<dbReference type="Pfam" id="PF10282">
    <property type="entry name" value="Lactonase"/>
    <property type="match status" value="1"/>
</dbReference>
<dbReference type="SUPFAM" id="SSF51004">
    <property type="entry name" value="C-terminal (heme d1) domain of cytochrome cd1-nitrite reductase"/>
    <property type="match status" value="1"/>
</dbReference>
<name>A0A6J5GJN1_9BURK</name>
<keyword evidence="2" id="KW-0313">Glucose metabolism</keyword>
<evidence type="ECO:0000313" key="5">
    <source>
        <dbReference type="Proteomes" id="UP000494252"/>
    </source>
</evidence>
<feature type="region of interest" description="Disordered" evidence="3">
    <location>
        <begin position="289"/>
        <end position="315"/>
    </location>
</feature>
<dbReference type="InterPro" id="IPR011048">
    <property type="entry name" value="Haem_d1_sf"/>
</dbReference>
<dbReference type="GO" id="GO:0006006">
    <property type="term" value="P:glucose metabolic process"/>
    <property type="evidence" value="ECO:0007669"/>
    <property type="project" value="UniProtKB-KW"/>
</dbReference>
<dbReference type="InterPro" id="IPR015943">
    <property type="entry name" value="WD40/YVTN_repeat-like_dom_sf"/>
</dbReference>
<dbReference type="InterPro" id="IPR050282">
    <property type="entry name" value="Cycloisomerase_2"/>
</dbReference>
<dbReference type="InterPro" id="IPR019501">
    <property type="entry name" value="Peptidase_M30_hyicolysin"/>
</dbReference>
<dbReference type="PANTHER" id="PTHR30344:SF1">
    <property type="entry name" value="6-PHOSPHOGLUCONOLACTONASE"/>
    <property type="match status" value="1"/>
</dbReference>
<dbReference type="InterPro" id="IPR019405">
    <property type="entry name" value="Lactonase_7-beta_prop"/>
</dbReference>
<proteinExistence type="inferred from homology"/>
<dbReference type="EC" id="3.1.1.31" evidence="4"/>
<organism evidence="4 5">
    <name type="scientific">Paraburkholderia fynbosensis</name>
    <dbReference type="NCBI Taxonomy" id="1200993"/>
    <lineage>
        <taxon>Bacteria</taxon>
        <taxon>Pseudomonadati</taxon>
        <taxon>Pseudomonadota</taxon>
        <taxon>Betaproteobacteria</taxon>
        <taxon>Burkholderiales</taxon>
        <taxon>Burkholderiaceae</taxon>
        <taxon>Paraburkholderia</taxon>
    </lineage>
</organism>
<accession>A0A6J5GJN1</accession>
<protein>
    <submittedName>
        <fullName evidence="4">6-phosphogluconolactonase</fullName>
        <ecNumber evidence="4">3.1.1.31</ecNumber>
    </submittedName>
</protein>
<keyword evidence="4" id="KW-0378">Hydrolase</keyword>
<evidence type="ECO:0000256" key="3">
    <source>
        <dbReference type="SAM" id="MobiDB-lite"/>
    </source>
</evidence>
<dbReference type="GO" id="GO:0017057">
    <property type="term" value="F:6-phosphogluconolactonase activity"/>
    <property type="evidence" value="ECO:0007669"/>
    <property type="project" value="UniProtKB-EC"/>
</dbReference>
<keyword evidence="5" id="KW-1185">Reference proteome</keyword>
<evidence type="ECO:0000256" key="2">
    <source>
        <dbReference type="ARBA" id="ARBA00022526"/>
    </source>
</evidence>
<gene>
    <name evidence="4" type="primary">pgl_2</name>
    <name evidence="4" type="ORF">LMG27177_04845</name>
</gene>
<dbReference type="EMBL" id="CADIKI010000015">
    <property type="protein sequence ID" value="CAB3800491.1"/>
    <property type="molecule type" value="Genomic_DNA"/>
</dbReference>
<dbReference type="PANTHER" id="PTHR30344">
    <property type="entry name" value="6-PHOSPHOGLUCONOLACTONASE-RELATED"/>
    <property type="match status" value="1"/>
</dbReference>
<comment type="similarity">
    <text evidence="1">Belongs to the cycloisomerase 2 family.</text>
</comment>
<keyword evidence="2" id="KW-0119">Carbohydrate metabolism</keyword>
<dbReference type="GO" id="GO:0005829">
    <property type="term" value="C:cytosol"/>
    <property type="evidence" value="ECO:0007669"/>
    <property type="project" value="TreeGrafter"/>
</dbReference>
<dbReference type="Proteomes" id="UP000494252">
    <property type="component" value="Unassembled WGS sequence"/>
</dbReference>
<sequence length="842" mass="89388">MSSKVAWRPGGRRAAVARRTDGAEIVVLRGDASKGQLTLVQSLRTSSQDFQSVESGAELALSHDGRFVYVEDRGENALVVYRVDPQSDELAFVQRIASGGEKPWGFAIDSSGKWLLVANQRSGKVNVFGIDRESGMISDTGQSADIPSVTSVAFVKRGTSAGAYANAFSRLEPVASATRASHCSRVSRKHWDSFVRFSDLCLIERNSIPLNLQTFLPITGGVFLCVPGGHLKPAHNTANEFYSAPKPVVEKKNMRIKREKSAFGLIVALSLAASLAACGGGGGGDVGTNSTASTGTNTGNGTNSGTNTNTGTNTAGNTPIITQTPTDDGQLHVACSNCGAADDSTYTGSGVGLWQALNAGAQPDTVNVSLKGTTGRNVTLVFTNELATPVAFNASVAASAADVVSVKAQASGTSTGGEDALVQRIHEFNSTGWKTLVQQSAASSAASSFSADIVGRVQRSLVTYNIGDTRDFWLADYTQRHMTLQAVGTTTDGTKVNIWVETSEYGTGKITPAIVSSLLQNYAGTGGVYDMVTGVGGPFWGTVGTAGMIGASQPVDLVVANFDHDAQPYGMVGYFWSLNNFVNQGSGLTAYSNADLSLYLDSETLYLAGSAGMKSMQTVMAHESTHMQNFYRRDMLMGAQYAYDTWLEETTAMMMEDWVSFNIDSTYNAVRDNRFISYLTYNNQGSYSCGLTTWDVGDTTCDSYTTNGSFGGFLNRQLGLAFYKALLNDKNATTSTAILNDAIKQVRPDSSVAQELRHFTAAASAQVPLTANMAQYSFPSRAEGGFALPSIDPSKMVRLLPSALPGILLGYASFPVVRSHVANTYQETVTLPPGVTLSVIVQ</sequence>
<evidence type="ECO:0000256" key="1">
    <source>
        <dbReference type="ARBA" id="ARBA00005564"/>
    </source>
</evidence>
<dbReference type="AlphaFoldDB" id="A0A6J5GJN1"/>
<dbReference type="Pfam" id="PF10460">
    <property type="entry name" value="Peptidase_M30"/>
    <property type="match status" value="1"/>
</dbReference>
<evidence type="ECO:0000313" key="4">
    <source>
        <dbReference type="EMBL" id="CAB3800491.1"/>
    </source>
</evidence>
<dbReference type="Gene3D" id="2.130.10.10">
    <property type="entry name" value="YVTN repeat-like/Quinoprotein amine dehydrogenase"/>
    <property type="match status" value="1"/>
</dbReference>